<keyword evidence="2" id="KW-1185">Reference proteome</keyword>
<protein>
    <submittedName>
        <fullName evidence="1">Uncharacterized protein</fullName>
    </submittedName>
</protein>
<gene>
    <name evidence="1" type="ORF">L596_023535</name>
</gene>
<evidence type="ECO:0000313" key="1">
    <source>
        <dbReference type="EMBL" id="TKR67373.1"/>
    </source>
</evidence>
<accession>A0A4U5MEQ8</accession>
<comment type="caution">
    <text evidence="1">The sequence shown here is derived from an EMBL/GenBank/DDBJ whole genome shotgun (WGS) entry which is preliminary data.</text>
</comment>
<sequence>MRVSDSTCMCLGRELDLQTFDTLKSFTNKAETPVKFLITTSKMYPILTSFVKSVSRFEWINLGECLNSNKVMSRAIEMQKVQEVVLRNMNVAEVLLSSIATFIFSCNLKAIQIDGSMKSEIL</sequence>
<proteinExistence type="predicted"/>
<dbReference type="Proteomes" id="UP000298663">
    <property type="component" value="Unassembled WGS sequence"/>
</dbReference>
<organism evidence="1 2">
    <name type="scientific">Steinernema carpocapsae</name>
    <name type="common">Entomopathogenic nematode</name>
    <dbReference type="NCBI Taxonomy" id="34508"/>
    <lineage>
        <taxon>Eukaryota</taxon>
        <taxon>Metazoa</taxon>
        <taxon>Ecdysozoa</taxon>
        <taxon>Nematoda</taxon>
        <taxon>Chromadorea</taxon>
        <taxon>Rhabditida</taxon>
        <taxon>Tylenchina</taxon>
        <taxon>Panagrolaimomorpha</taxon>
        <taxon>Strongyloidoidea</taxon>
        <taxon>Steinernematidae</taxon>
        <taxon>Steinernema</taxon>
    </lineage>
</organism>
<reference evidence="1 2" key="1">
    <citation type="journal article" date="2015" name="Genome Biol.">
        <title>Comparative genomics of Steinernema reveals deeply conserved gene regulatory networks.</title>
        <authorList>
            <person name="Dillman A.R."/>
            <person name="Macchietto M."/>
            <person name="Porter C.F."/>
            <person name="Rogers A."/>
            <person name="Williams B."/>
            <person name="Antoshechkin I."/>
            <person name="Lee M.M."/>
            <person name="Goodwin Z."/>
            <person name="Lu X."/>
            <person name="Lewis E.E."/>
            <person name="Goodrich-Blair H."/>
            <person name="Stock S.P."/>
            <person name="Adams B.J."/>
            <person name="Sternberg P.W."/>
            <person name="Mortazavi A."/>
        </authorList>
    </citation>
    <scope>NUCLEOTIDE SEQUENCE [LARGE SCALE GENOMIC DNA]</scope>
    <source>
        <strain evidence="1 2">ALL</strain>
    </source>
</reference>
<dbReference type="AlphaFoldDB" id="A0A4U5MEQ8"/>
<dbReference type="EMBL" id="AZBU02000008">
    <property type="protein sequence ID" value="TKR67373.1"/>
    <property type="molecule type" value="Genomic_DNA"/>
</dbReference>
<reference evidence="1 2" key="2">
    <citation type="journal article" date="2019" name="G3 (Bethesda)">
        <title>Hybrid Assembly of the Genome of the Entomopathogenic Nematode Steinernema carpocapsae Identifies the X-Chromosome.</title>
        <authorList>
            <person name="Serra L."/>
            <person name="Macchietto M."/>
            <person name="Macias-Munoz A."/>
            <person name="McGill C.J."/>
            <person name="Rodriguez I.M."/>
            <person name="Rodriguez B."/>
            <person name="Murad R."/>
            <person name="Mortazavi A."/>
        </authorList>
    </citation>
    <scope>NUCLEOTIDE SEQUENCE [LARGE SCALE GENOMIC DNA]</scope>
    <source>
        <strain evidence="1 2">ALL</strain>
    </source>
</reference>
<evidence type="ECO:0000313" key="2">
    <source>
        <dbReference type="Proteomes" id="UP000298663"/>
    </source>
</evidence>
<name>A0A4U5MEQ8_STECR</name>